<evidence type="ECO:0000313" key="9">
    <source>
        <dbReference type="EMBL" id="MEN2988639.1"/>
    </source>
</evidence>
<dbReference type="InterPro" id="IPR006089">
    <property type="entry name" value="Acyl-CoA_DH_CS"/>
</dbReference>
<gene>
    <name evidence="9" type="ORF">WG926_10025</name>
</gene>
<dbReference type="Gene3D" id="2.40.110.10">
    <property type="entry name" value="Butyryl-CoA Dehydrogenase, subunit A, domain 2"/>
    <property type="match status" value="1"/>
</dbReference>
<evidence type="ECO:0000259" key="8">
    <source>
        <dbReference type="Pfam" id="PF02771"/>
    </source>
</evidence>
<dbReference type="InterPro" id="IPR009100">
    <property type="entry name" value="AcylCoA_DH/oxidase_NM_dom_sf"/>
</dbReference>
<dbReference type="EMBL" id="JBBKTW010000003">
    <property type="protein sequence ID" value="MEN2988639.1"/>
    <property type="molecule type" value="Genomic_DNA"/>
</dbReference>
<dbReference type="PROSITE" id="PS00073">
    <property type="entry name" value="ACYL_COA_DH_2"/>
    <property type="match status" value="1"/>
</dbReference>
<evidence type="ECO:0000256" key="2">
    <source>
        <dbReference type="ARBA" id="ARBA00009347"/>
    </source>
</evidence>
<dbReference type="SUPFAM" id="SSF56645">
    <property type="entry name" value="Acyl-CoA dehydrogenase NM domain-like"/>
    <property type="match status" value="1"/>
</dbReference>
<feature type="domain" description="Acyl-CoA oxidase/dehydrogenase middle" evidence="7">
    <location>
        <begin position="126"/>
        <end position="220"/>
    </location>
</feature>
<dbReference type="PANTHER" id="PTHR43884">
    <property type="entry name" value="ACYL-COA DEHYDROGENASE"/>
    <property type="match status" value="1"/>
</dbReference>
<organism evidence="9 10">
    <name type="scientific">Tistrella arctica</name>
    <dbReference type="NCBI Taxonomy" id="3133430"/>
    <lineage>
        <taxon>Bacteria</taxon>
        <taxon>Pseudomonadati</taxon>
        <taxon>Pseudomonadota</taxon>
        <taxon>Alphaproteobacteria</taxon>
        <taxon>Geminicoccales</taxon>
        <taxon>Geminicoccaceae</taxon>
        <taxon>Tistrella</taxon>
    </lineage>
</organism>
<comment type="cofactor">
    <cofactor evidence="1 5">
        <name>FAD</name>
        <dbReference type="ChEBI" id="CHEBI:57692"/>
    </cofactor>
</comment>
<dbReference type="InterPro" id="IPR036250">
    <property type="entry name" value="AcylCo_DH-like_C"/>
</dbReference>
<evidence type="ECO:0000256" key="5">
    <source>
        <dbReference type="RuleBase" id="RU362125"/>
    </source>
</evidence>
<dbReference type="InterPro" id="IPR006091">
    <property type="entry name" value="Acyl-CoA_Oxase/DH_mid-dom"/>
</dbReference>
<feature type="domain" description="Acyl-CoA dehydrogenase/oxidase N-terminal" evidence="8">
    <location>
        <begin position="10"/>
        <end position="122"/>
    </location>
</feature>
<dbReference type="Pfam" id="PF02771">
    <property type="entry name" value="Acyl-CoA_dh_N"/>
    <property type="match status" value="1"/>
</dbReference>
<dbReference type="PANTHER" id="PTHR43884:SF12">
    <property type="entry name" value="ISOVALERYL-COA DEHYDROGENASE, MITOCHONDRIAL-RELATED"/>
    <property type="match status" value="1"/>
</dbReference>
<keyword evidence="4 5" id="KW-0274">FAD</keyword>
<sequence>MLNTQSPWMTAEYEGLRDQFRRFLDAELKPHAARWRDQRMVDRSAWTAIAGMGALCPAVPEEFGGSGADIYQEILLLDEMCRRVPEAASGYSVHSGIVGHYVLNYGTEDQKRRWLPKLCSGEWVGAIAMTEPGGGSDLQALITRGRRDGDDYVIDGQKTYITNGIAADLVLTAVRVDGTPGAKGISLIGVETGASEGFRRGRSLEKIGLHASDTAELFYDGARAPVANLLGGVEGQGFYQMMEQLPRERLLLAVSAVAAMEHAIDITTAWVRDRRAFGKALFDFQTISFRLAELATEARIGRVFLDDCIVKLAENRLDTVTASMAKWWCSEHQVQTIDACLQMWGGLGYMAESEIGRMYMDARIQKIYGGPNEIMKLLITRAL</sequence>
<dbReference type="Gene3D" id="1.20.140.10">
    <property type="entry name" value="Butyryl-CoA Dehydrogenase, subunit A, domain 3"/>
    <property type="match status" value="1"/>
</dbReference>
<dbReference type="Proteomes" id="UP001413721">
    <property type="component" value="Unassembled WGS sequence"/>
</dbReference>
<feature type="domain" description="Acyl-CoA dehydrogenase/oxidase C-terminal" evidence="6">
    <location>
        <begin position="235"/>
        <end position="383"/>
    </location>
</feature>
<comment type="similarity">
    <text evidence="2 5">Belongs to the acyl-CoA dehydrogenase family.</text>
</comment>
<evidence type="ECO:0000256" key="1">
    <source>
        <dbReference type="ARBA" id="ARBA00001974"/>
    </source>
</evidence>
<evidence type="ECO:0000256" key="4">
    <source>
        <dbReference type="ARBA" id="ARBA00022827"/>
    </source>
</evidence>
<dbReference type="InterPro" id="IPR037069">
    <property type="entry name" value="AcylCoA_DH/ox_N_sf"/>
</dbReference>
<dbReference type="InterPro" id="IPR013786">
    <property type="entry name" value="AcylCoA_DH/ox_N"/>
</dbReference>
<dbReference type="SUPFAM" id="SSF47203">
    <property type="entry name" value="Acyl-CoA dehydrogenase C-terminal domain-like"/>
    <property type="match status" value="1"/>
</dbReference>
<evidence type="ECO:0000259" key="6">
    <source>
        <dbReference type="Pfam" id="PF00441"/>
    </source>
</evidence>
<protein>
    <submittedName>
        <fullName evidence="9">Acyl-CoA dehydrogenase family protein</fullName>
    </submittedName>
</protein>
<evidence type="ECO:0000313" key="10">
    <source>
        <dbReference type="Proteomes" id="UP001413721"/>
    </source>
</evidence>
<dbReference type="Pfam" id="PF00441">
    <property type="entry name" value="Acyl-CoA_dh_1"/>
    <property type="match status" value="1"/>
</dbReference>
<dbReference type="PROSITE" id="PS00072">
    <property type="entry name" value="ACYL_COA_DH_1"/>
    <property type="match status" value="1"/>
</dbReference>
<dbReference type="InterPro" id="IPR009075">
    <property type="entry name" value="AcylCo_DH/oxidase_C"/>
</dbReference>
<keyword evidence="10" id="KW-1185">Reference proteome</keyword>
<keyword evidence="3 5" id="KW-0285">Flavoprotein</keyword>
<keyword evidence="5" id="KW-0560">Oxidoreductase</keyword>
<comment type="caution">
    <text evidence="9">The sequence shown here is derived from an EMBL/GenBank/DDBJ whole genome shotgun (WGS) entry which is preliminary data.</text>
</comment>
<evidence type="ECO:0000256" key="3">
    <source>
        <dbReference type="ARBA" id="ARBA00022630"/>
    </source>
</evidence>
<accession>A0ABU9YIL1</accession>
<dbReference type="Gene3D" id="1.10.540.10">
    <property type="entry name" value="Acyl-CoA dehydrogenase/oxidase, N-terminal domain"/>
    <property type="match status" value="1"/>
</dbReference>
<dbReference type="Pfam" id="PF02770">
    <property type="entry name" value="Acyl-CoA_dh_M"/>
    <property type="match status" value="1"/>
</dbReference>
<name>A0ABU9YIL1_9PROT</name>
<reference evidence="9 10" key="1">
    <citation type="submission" date="2024-03" db="EMBL/GenBank/DDBJ databases">
        <title>High-quality draft genome sequencing of Tistrella sp. BH-R2-4.</title>
        <authorList>
            <person name="Dong C."/>
        </authorList>
    </citation>
    <scope>NUCLEOTIDE SEQUENCE [LARGE SCALE GENOMIC DNA]</scope>
    <source>
        <strain evidence="9 10">BH-R2-4</strain>
    </source>
</reference>
<dbReference type="InterPro" id="IPR046373">
    <property type="entry name" value="Acyl-CoA_Oxase/DH_mid-dom_sf"/>
</dbReference>
<proteinExistence type="inferred from homology"/>
<evidence type="ECO:0000259" key="7">
    <source>
        <dbReference type="Pfam" id="PF02770"/>
    </source>
</evidence>